<protein>
    <submittedName>
        <fullName evidence="3">Uncharacterized protein</fullName>
    </submittedName>
</protein>
<feature type="region of interest" description="Disordered" evidence="1">
    <location>
        <begin position="207"/>
        <end position="240"/>
    </location>
</feature>
<accession>A0A6C0BWM9</accession>
<sequence>MSNFFKSVVEDAEKVEEELLGPDYKYYQHIKTPEELGMSDSGSISALGKDINGIINYVELLVTGRGDANKNNGGRPLGDRFFLKTGGQCKDQATGKLVDRYMYIDNVPDGAIPFVSSGIGYKFTTFEGLIPGILSDIDKINPMDMFKAFSQDSEPACREITLETINKEGNVGSETRFLPLDEINVIEANNKKQKIVVKPTYKDSDAFKPELTKQERKQQKEEEARRKKEEALKKKEEARKKKEEEAAAAKKRKEEEVQRKKEEKAAKLAAKLAAKKKREGFTNEYDDYTFVEESQTIFTLDNIYLTSVGLLYLYIIYRLITKPKAL</sequence>
<evidence type="ECO:0000256" key="1">
    <source>
        <dbReference type="SAM" id="MobiDB-lite"/>
    </source>
</evidence>
<feature type="transmembrane region" description="Helical" evidence="2">
    <location>
        <begin position="303"/>
        <end position="320"/>
    </location>
</feature>
<keyword evidence="2" id="KW-0812">Transmembrane</keyword>
<evidence type="ECO:0000256" key="2">
    <source>
        <dbReference type="SAM" id="Phobius"/>
    </source>
</evidence>
<reference evidence="3" key="1">
    <citation type="journal article" date="2020" name="Nature">
        <title>Giant virus diversity and host interactions through global metagenomics.</title>
        <authorList>
            <person name="Schulz F."/>
            <person name="Roux S."/>
            <person name="Paez-Espino D."/>
            <person name="Jungbluth S."/>
            <person name="Walsh D.A."/>
            <person name="Denef V.J."/>
            <person name="McMahon K.D."/>
            <person name="Konstantinidis K.T."/>
            <person name="Eloe-Fadrosh E.A."/>
            <person name="Kyrpides N.C."/>
            <person name="Woyke T."/>
        </authorList>
    </citation>
    <scope>NUCLEOTIDE SEQUENCE</scope>
    <source>
        <strain evidence="3">GVMAG-M-3300018868-6</strain>
    </source>
</reference>
<organism evidence="3">
    <name type="scientific">viral metagenome</name>
    <dbReference type="NCBI Taxonomy" id="1070528"/>
    <lineage>
        <taxon>unclassified sequences</taxon>
        <taxon>metagenomes</taxon>
        <taxon>organismal metagenomes</taxon>
    </lineage>
</organism>
<evidence type="ECO:0000313" key="3">
    <source>
        <dbReference type="EMBL" id="QHS95673.1"/>
    </source>
</evidence>
<dbReference type="AlphaFoldDB" id="A0A6C0BWM9"/>
<dbReference type="EMBL" id="MN739255">
    <property type="protein sequence ID" value="QHS95673.1"/>
    <property type="molecule type" value="Genomic_DNA"/>
</dbReference>
<keyword evidence="2" id="KW-0472">Membrane</keyword>
<name>A0A6C0BWM9_9ZZZZ</name>
<keyword evidence="2" id="KW-1133">Transmembrane helix</keyword>
<proteinExistence type="predicted"/>